<sequence>MTVKMIVTDMDGTFLNNDHSFNKNLFSYAFALMRARGIKFVLASGSSYPRLRRDFYEYKDHLTFISQNGSVTHIGNRLIDYIPLTPHDLNTLLFVLHRTSLTDHIDQLVVSGVHGSYVDASMSDQDFNRMKIFYEKITRVPSLLNVFQTFPDEIFTKITICFSHDLSLKDIHSKLDNHLPANLLMENSGYNCELIGNALATKRNAIQTLQTIYEINDPNDIVTFGDNENDLGMLAMTKNSFAMRNAADHIKLQAHNTTQLDNNDDGVLETIMNILDMKLPLQIAQ</sequence>
<organism evidence="1 2">
    <name type="scientific">Limosilactobacillus coleohominis</name>
    <dbReference type="NCBI Taxonomy" id="181675"/>
    <lineage>
        <taxon>Bacteria</taxon>
        <taxon>Bacillati</taxon>
        <taxon>Bacillota</taxon>
        <taxon>Bacilli</taxon>
        <taxon>Lactobacillales</taxon>
        <taxon>Lactobacillaceae</taxon>
        <taxon>Limosilactobacillus</taxon>
    </lineage>
</organism>
<dbReference type="PANTHER" id="PTHR10000:SF53">
    <property type="entry name" value="5-AMINO-6-(5-PHOSPHO-D-RIBITYLAMINO)URACIL PHOSPHATASE YBJI-RELATED"/>
    <property type="match status" value="1"/>
</dbReference>
<accession>A0ABS2GY44</accession>
<comment type="caution">
    <text evidence="1">The sequence shown here is derived from an EMBL/GenBank/DDBJ whole genome shotgun (WGS) entry which is preliminary data.</text>
</comment>
<name>A0ABS2GY44_9LACO</name>
<dbReference type="Gene3D" id="3.30.1240.10">
    <property type="match status" value="1"/>
</dbReference>
<dbReference type="Proteomes" id="UP000785625">
    <property type="component" value="Unassembled WGS sequence"/>
</dbReference>
<dbReference type="Pfam" id="PF08282">
    <property type="entry name" value="Hydrolase_3"/>
    <property type="match status" value="1"/>
</dbReference>
<keyword evidence="2" id="KW-1185">Reference proteome</keyword>
<dbReference type="EMBL" id="JACJKU010000008">
    <property type="protein sequence ID" value="MBM6940184.1"/>
    <property type="molecule type" value="Genomic_DNA"/>
</dbReference>
<dbReference type="NCBIfam" id="TIGR01484">
    <property type="entry name" value="HAD-SF-IIB"/>
    <property type="match status" value="1"/>
</dbReference>
<protein>
    <submittedName>
        <fullName evidence="1">HAD family phosphatase</fullName>
    </submittedName>
</protein>
<dbReference type="SUPFAM" id="SSF56784">
    <property type="entry name" value="HAD-like"/>
    <property type="match status" value="1"/>
</dbReference>
<dbReference type="PANTHER" id="PTHR10000">
    <property type="entry name" value="PHOSPHOSERINE PHOSPHATASE"/>
    <property type="match status" value="1"/>
</dbReference>
<reference evidence="1 2" key="1">
    <citation type="journal article" date="2021" name="Sci. Rep.">
        <title>The distribution of antibiotic resistance genes in chicken gut microbiota commensals.</title>
        <authorList>
            <person name="Juricova H."/>
            <person name="Matiasovicova J."/>
            <person name="Kubasova T."/>
            <person name="Cejkova D."/>
            <person name="Rychlik I."/>
        </authorList>
    </citation>
    <scope>NUCLEOTIDE SEQUENCE [LARGE SCALE GENOMIC DNA]</scope>
    <source>
        <strain evidence="1 2">An574</strain>
    </source>
</reference>
<proteinExistence type="predicted"/>
<dbReference type="InterPro" id="IPR023214">
    <property type="entry name" value="HAD_sf"/>
</dbReference>
<dbReference type="Gene3D" id="3.40.50.1000">
    <property type="entry name" value="HAD superfamily/HAD-like"/>
    <property type="match status" value="1"/>
</dbReference>
<dbReference type="RefSeq" id="WP_204784594.1">
    <property type="nucleotide sequence ID" value="NZ_CALVGD010000016.1"/>
</dbReference>
<evidence type="ECO:0000313" key="1">
    <source>
        <dbReference type="EMBL" id="MBM6940184.1"/>
    </source>
</evidence>
<evidence type="ECO:0000313" key="2">
    <source>
        <dbReference type="Proteomes" id="UP000785625"/>
    </source>
</evidence>
<gene>
    <name evidence="1" type="ORF">H5975_01555</name>
</gene>
<dbReference type="InterPro" id="IPR006379">
    <property type="entry name" value="HAD-SF_hydro_IIB"/>
</dbReference>
<dbReference type="InterPro" id="IPR036412">
    <property type="entry name" value="HAD-like_sf"/>
</dbReference>